<accession>A0ABV8YQB3</accession>
<comment type="caution">
    <text evidence="2">The sequence shown here is derived from an EMBL/GenBank/DDBJ whole genome shotgun (WGS) entry which is preliminary data.</text>
</comment>
<gene>
    <name evidence="2" type="ORF">ACFPH6_20610</name>
</gene>
<feature type="region of interest" description="Disordered" evidence="1">
    <location>
        <begin position="1"/>
        <end position="20"/>
    </location>
</feature>
<proteinExistence type="predicted"/>
<evidence type="ECO:0000313" key="2">
    <source>
        <dbReference type="EMBL" id="MFC4466899.1"/>
    </source>
</evidence>
<dbReference type="EMBL" id="JBHSFG010000031">
    <property type="protein sequence ID" value="MFC4466899.1"/>
    <property type="molecule type" value="Genomic_DNA"/>
</dbReference>
<feature type="compositionally biased region" description="Basic and acidic residues" evidence="1">
    <location>
        <begin position="9"/>
        <end position="20"/>
    </location>
</feature>
<dbReference type="Proteomes" id="UP001596012">
    <property type="component" value="Unassembled WGS sequence"/>
</dbReference>
<evidence type="ECO:0000256" key="1">
    <source>
        <dbReference type="SAM" id="MobiDB-lite"/>
    </source>
</evidence>
<protein>
    <submittedName>
        <fullName evidence="2">Uncharacterized protein</fullName>
    </submittedName>
</protein>
<reference evidence="3" key="1">
    <citation type="journal article" date="2019" name="Int. J. Syst. Evol. Microbiol.">
        <title>The Global Catalogue of Microorganisms (GCM) 10K type strain sequencing project: providing services to taxonomists for standard genome sequencing and annotation.</title>
        <authorList>
            <consortium name="The Broad Institute Genomics Platform"/>
            <consortium name="The Broad Institute Genome Sequencing Center for Infectious Disease"/>
            <person name="Wu L."/>
            <person name="Ma J."/>
        </authorList>
    </citation>
    <scope>NUCLEOTIDE SEQUENCE [LARGE SCALE GENOMIC DNA]</scope>
    <source>
        <strain evidence="3">DT43</strain>
    </source>
</reference>
<sequence>MPGPRRYRRPEPREGDEAARDELTRRAGSYVQKDVDSWLAHALAARLGHYADPAARAAAVDLLPTHLLAHAALLTELAHLAPGANVDQLAFAARLAADPEATGDLAAFLARARSGQS</sequence>
<name>A0ABV8YQB3_9ACTN</name>
<evidence type="ECO:0000313" key="3">
    <source>
        <dbReference type="Proteomes" id="UP001596012"/>
    </source>
</evidence>
<keyword evidence="3" id="KW-1185">Reference proteome</keyword>
<organism evidence="2 3">
    <name type="scientific">Streptomyces xiangluensis</name>
    <dbReference type="NCBI Taxonomy" id="2665720"/>
    <lineage>
        <taxon>Bacteria</taxon>
        <taxon>Bacillati</taxon>
        <taxon>Actinomycetota</taxon>
        <taxon>Actinomycetes</taxon>
        <taxon>Kitasatosporales</taxon>
        <taxon>Streptomycetaceae</taxon>
        <taxon>Streptomyces</taxon>
    </lineage>
</organism>
<dbReference type="RefSeq" id="WP_386343747.1">
    <property type="nucleotide sequence ID" value="NZ_JBHSFG010000031.1"/>
</dbReference>